<proteinExistence type="predicted"/>
<gene>
    <name evidence="1" type="ORF">WOB96_07395</name>
</gene>
<dbReference type="EMBL" id="JBBPCO010000006">
    <property type="protein sequence ID" value="MEK8089588.1"/>
    <property type="molecule type" value="Genomic_DNA"/>
</dbReference>
<evidence type="ECO:0000313" key="2">
    <source>
        <dbReference type="Proteomes" id="UP001446205"/>
    </source>
</evidence>
<reference evidence="1 2" key="1">
    <citation type="submission" date="2024-04" db="EMBL/GenBank/DDBJ databases">
        <authorList>
            <person name="Abashina T."/>
            <person name="Shaikin A."/>
        </authorList>
    </citation>
    <scope>NUCLEOTIDE SEQUENCE [LARGE SCALE GENOMIC DNA]</scope>
    <source>
        <strain evidence="1 2">AAFK</strain>
    </source>
</reference>
<keyword evidence="2" id="KW-1185">Reference proteome</keyword>
<accession>A0ABU9D7U1</accession>
<name>A0ABU9D7U1_9PROT</name>
<dbReference type="Proteomes" id="UP001446205">
    <property type="component" value="Unassembled WGS sequence"/>
</dbReference>
<evidence type="ECO:0000313" key="1">
    <source>
        <dbReference type="EMBL" id="MEK8089588.1"/>
    </source>
</evidence>
<sequence length="90" mass="10102">MRFSGIEVEGENVAADVLVVREARDLKKGPLRRGRRGQTLEIIDELLQVIEIQAHRDFFETFMTALMWNPSGDGGSGRTFLARAGDGRRI</sequence>
<dbReference type="RefSeq" id="WP_341370728.1">
    <property type="nucleotide sequence ID" value="NZ_JBBPCO010000006.1"/>
</dbReference>
<organism evidence="1 2">
    <name type="scientific">Thermithiobacillus plumbiphilus</name>
    <dbReference type="NCBI Taxonomy" id="1729899"/>
    <lineage>
        <taxon>Bacteria</taxon>
        <taxon>Pseudomonadati</taxon>
        <taxon>Pseudomonadota</taxon>
        <taxon>Acidithiobacillia</taxon>
        <taxon>Acidithiobacillales</taxon>
        <taxon>Thermithiobacillaceae</taxon>
        <taxon>Thermithiobacillus</taxon>
    </lineage>
</organism>
<comment type="caution">
    <text evidence="1">The sequence shown here is derived from an EMBL/GenBank/DDBJ whole genome shotgun (WGS) entry which is preliminary data.</text>
</comment>
<protein>
    <submittedName>
        <fullName evidence="1">Uncharacterized protein</fullName>
    </submittedName>
</protein>